<dbReference type="Gene3D" id="1.20.59.10">
    <property type="entry name" value="Chorismate mutase"/>
    <property type="match status" value="1"/>
</dbReference>
<dbReference type="GO" id="GO:0004106">
    <property type="term" value="F:chorismate mutase activity"/>
    <property type="evidence" value="ECO:0007669"/>
    <property type="project" value="UniProtKB-EC"/>
</dbReference>
<reference evidence="3 4" key="1">
    <citation type="submission" date="2022-10" db="EMBL/GenBank/DDBJ databases">
        <title>Xanthomonas sp. H13-6.</title>
        <authorList>
            <person name="Liu X."/>
            <person name="Deng Z."/>
            <person name="Jiang Y."/>
            <person name="Yu T."/>
            <person name="Ai J."/>
        </authorList>
    </citation>
    <scope>NUCLEOTIDE SEQUENCE [LARGE SCALE GENOMIC DNA]</scope>
    <source>
        <strain evidence="3 4">H13-6</strain>
    </source>
</reference>
<comment type="similarity">
    <text evidence="1">Belongs to the UbiT family.</text>
</comment>
<dbReference type="Proteomes" id="UP001209922">
    <property type="component" value="Unassembled WGS sequence"/>
</dbReference>
<dbReference type="Pfam" id="PF01817">
    <property type="entry name" value="CM_2"/>
    <property type="match status" value="1"/>
</dbReference>
<dbReference type="Pfam" id="PF02036">
    <property type="entry name" value="SCP2"/>
    <property type="match status" value="1"/>
</dbReference>
<dbReference type="EMBL" id="JAPCHY010000003">
    <property type="protein sequence ID" value="MCW4471960.1"/>
    <property type="molecule type" value="Genomic_DNA"/>
</dbReference>
<evidence type="ECO:0000259" key="2">
    <source>
        <dbReference type="PROSITE" id="PS51168"/>
    </source>
</evidence>
<dbReference type="InterPro" id="IPR036979">
    <property type="entry name" value="CM_dom_sf"/>
</dbReference>
<name>A0ABT3JTY9_9XANT</name>
<gene>
    <name evidence="1" type="primary">ubiT</name>
    <name evidence="3" type="ORF">OK345_05485</name>
</gene>
<dbReference type="HAMAP" id="MF_02231">
    <property type="entry name" value="UbiT"/>
    <property type="match status" value="1"/>
</dbReference>
<dbReference type="SMART" id="SM00830">
    <property type="entry name" value="CM_2"/>
    <property type="match status" value="1"/>
</dbReference>
<feature type="domain" description="Chorismate mutase" evidence="2">
    <location>
        <begin position="3"/>
        <end position="94"/>
    </location>
</feature>
<keyword evidence="3" id="KW-0413">Isomerase</keyword>
<comment type="function">
    <text evidence="1">Required for O(2)-independent ubiquinone (coenzyme Q) biosynthesis. Likely functions as an accessory factor.</text>
</comment>
<proteinExistence type="inferred from homology"/>
<dbReference type="InterPro" id="IPR002701">
    <property type="entry name" value="CM_II_prokaryot"/>
</dbReference>
<sequence length="279" mass="30260">MRVGARLALSGTRLAIDQVDDAMIALLAGRRRLAAAGGRLKAEGNRPLRDAAREAQVHRRAQWLADRLRVPPETARQLVALLIADACNRQADSFSLSATGNPPAMSNARNTTARTTLLRLIPPPRRWRPLLAAVPGALRDGLASRVLSHAIAGPLQDSALQAIAGRRLGIEASDLGLSWVLELRGDRLHTGTGAAEASVRGSATDLLLLASRLEDADTLFFQRRLMLTGDTELGLTVRNLLDRMPWEQLPLGLRIVLQRGARLARDARDAHRTHEGARA</sequence>
<comment type="caution">
    <text evidence="3">The sequence shown here is derived from an EMBL/GenBank/DDBJ whole genome shotgun (WGS) entry which is preliminary data.</text>
</comment>
<keyword evidence="1" id="KW-0831">Ubiquinone biosynthesis</keyword>
<keyword evidence="4" id="KW-1185">Reference proteome</keyword>
<organism evidence="3 4">
    <name type="scientific">Xanthomonas chitinilytica</name>
    <dbReference type="NCBI Taxonomy" id="2989819"/>
    <lineage>
        <taxon>Bacteria</taxon>
        <taxon>Pseudomonadati</taxon>
        <taxon>Pseudomonadota</taxon>
        <taxon>Gammaproteobacteria</taxon>
        <taxon>Lysobacterales</taxon>
        <taxon>Lysobacteraceae</taxon>
        <taxon>Xanthomonas</taxon>
    </lineage>
</organism>
<comment type="pathway">
    <text evidence="1">Cofactor biosynthesis; ubiquinone biosynthesis.</text>
</comment>
<dbReference type="PROSITE" id="PS51168">
    <property type="entry name" value="CHORISMATE_MUT_2"/>
    <property type="match status" value="1"/>
</dbReference>
<dbReference type="InterPro" id="IPR016830">
    <property type="entry name" value="UbiT"/>
</dbReference>
<dbReference type="SUPFAM" id="SSF48600">
    <property type="entry name" value="Chorismate mutase II"/>
    <property type="match status" value="1"/>
</dbReference>
<dbReference type="SUPFAM" id="SSF55718">
    <property type="entry name" value="SCP-like"/>
    <property type="match status" value="1"/>
</dbReference>
<dbReference type="RefSeq" id="WP_265126914.1">
    <property type="nucleotide sequence ID" value="NZ_JAPCHY010000003.1"/>
</dbReference>
<evidence type="ECO:0000313" key="4">
    <source>
        <dbReference type="Proteomes" id="UP001209922"/>
    </source>
</evidence>
<protein>
    <recommendedName>
        <fullName evidence="1">Ubiquinone biosynthesis accessory factor UbiT</fullName>
    </recommendedName>
</protein>
<dbReference type="InterPro" id="IPR036263">
    <property type="entry name" value="Chorismate_II_sf"/>
</dbReference>
<dbReference type="InterPro" id="IPR036527">
    <property type="entry name" value="SCP2_sterol-bd_dom_sf"/>
</dbReference>
<dbReference type="InterPro" id="IPR003033">
    <property type="entry name" value="SCP2_sterol-bd_dom"/>
</dbReference>
<evidence type="ECO:0000313" key="3">
    <source>
        <dbReference type="EMBL" id="MCW4471960.1"/>
    </source>
</evidence>
<evidence type="ECO:0000256" key="1">
    <source>
        <dbReference type="HAMAP-Rule" id="MF_02231"/>
    </source>
</evidence>
<accession>A0ABT3JTY9</accession>